<dbReference type="PANTHER" id="PTHR39336:SF1">
    <property type="entry name" value="PYRIDOXAMINE PHOSPHATE OXIDASE FAMILY PROTEIN (AFU_ORTHOLOGUE AFUA_6G11440)"/>
    <property type="match status" value="1"/>
</dbReference>
<gene>
    <name evidence="2" type="ORF">MNBD_NITROSPIRAE01-858</name>
</gene>
<name>A0A3B1CHE0_9ZZZZ</name>
<dbReference type="EMBL" id="UOGF01000054">
    <property type="protein sequence ID" value="VAX29639.1"/>
    <property type="molecule type" value="Genomic_DNA"/>
</dbReference>
<accession>A0A3B1CHE0</accession>
<reference evidence="2" key="1">
    <citation type="submission" date="2018-06" db="EMBL/GenBank/DDBJ databases">
        <authorList>
            <person name="Zhirakovskaya E."/>
        </authorList>
    </citation>
    <scope>NUCLEOTIDE SEQUENCE</scope>
</reference>
<feature type="domain" description="Pyridoxamine 5'-phosphate oxidase N-terminal" evidence="1">
    <location>
        <begin position="8"/>
        <end position="129"/>
    </location>
</feature>
<dbReference type="Pfam" id="PF01243">
    <property type="entry name" value="PNPOx_N"/>
    <property type="match status" value="1"/>
</dbReference>
<sequence>MGKHFKVIKDNLKHFIEAQPMFFVATAGATGRINLSPKGMDSFRILTEKRVVWLNLTGSGNETAAHLLENSRMTIMFCAFDEKPLILRLYGKAKVHHPRDRDWADLISVFPKIPGTRQIIDMEIDSVGTSCGWAVPFMAFQEERSQLEEWAVKQGEAGVQQYWKDKNQLSIDHKPTGILE</sequence>
<dbReference type="AlphaFoldDB" id="A0A3B1CHE0"/>
<dbReference type="SUPFAM" id="SSF50475">
    <property type="entry name" value="FMN-binding split barrel"/>
    <property type="match status" value="1"/>
</dbReference>
<dbReference type="Gene3D" id="2.30.110.10">
    <property type="entry name" value="Electron Transport, Fmn-binding Protein, Chain A"/>
    <property type="match status" value="1"/>
</dbReference>
<dbReference type="InterPro" id="IPR012349">
    <property type="entry name" value="Split_barrel_FMN-bd"/>
</dbReference>
<protein>
    <recommendedName>
        <fullName evidence="1">Pyridoxamine 5'-phosphate oxidase N-terminal domain-containing protein</fullName>
    </recommendedName>
</protein>
<evidence type="ECO:0000259" key="1">
    <source>
        <dbReference type="Pfam" id="PF01243"/>
    </source>
</evidence>
<dbReference type="PANTHER" id="PTHR39336">
    <property type="entry name" value="PYRIDOXAMINE PHOSPHATE OXIDASE FAMILY PROTEIN (AFU_ORTHOLOGUE AFUA_6G11440)"/>
    <property type="match status" value="1"/>
</dbReference>
<organism evidence="2">
    <name type="scientific">hydrothermal vent metagenome</name>
    <dbReference type="NCBI Taxonomy" id="652676"/>
    <lineage>
        <taxon>unclassified sequences</taxon>
        <taxon>metagenomes</taxon>
        <taxon>ecological metagenomes</taxon>
    </lineage>
</organism>
<dbReference type="InterPro" id="IPR011576">
    <property type="entry name" value="Pyridox_Oxase_N"/>
</dbReference>
<evidence type="ECO:0000313" key="2">
    <source>
        <dbReference type="EMBL" id="VAX29639.1"/>
    </source>
</evidence>
<proteinExistence type="predicted"/>